<feature type="domain" description="HTH LytTR-type" evidence="2">
    <location>
        <begin position="140"/>
        <end position="244"/>
    </location>
</feature>
<name>A0A6C0GPB1_9BACT</name>
<keyword evidence="4" id="KW-1185">Reference proteome</keyword>
<feature type="transmembrane region" description="Helical" evidence="1">
    <location>
        <begin position="98"/>
        <end position="115"/>
    </location>
</feature>
<evidence type="ECO:0000313" key="4">
    <source>
        <dbReference type="Proteomes" id="UP000480178"/>
    </source>
</evidence>
<protein>
    <submittedName>
        <fullName evidence="3">LytTR family transcriptional regulator</fullName>
    </submittedName>
</protein>
<organism evidence="3 4">
    <name type="scientific">Rhodocytophaga rosea</name>
    <dbReference type="NCBI Taxonomy" id="2704465"/>
    <lineage>
        <taxon>Bacteria</taxon>
        <taxon>Pseudomonadati</taxon>
        <taxon>Bacteroidota</taxon>
        <taxon>Cytophagia</taxon>
        <taxon>Cytophagales</taxon>
        <taxon>Rhodocytophagaceae</taxon>
        <taxon>Rhodocytophaga</taxon>
    </lineage>
</organism>
<proteinExistence type="predicted"/>
<dbReference type="EMBL" id="CP048222">
    <property type="protein sequence ID" value="QHT69878.1"/>
    <property type="molecule type" value="Genomic_DNA"/>
</dbReference>
<dbReference type="GO" id="GO:0003677">
    <property type="term" value="F:DNA binding"/>
    <property type="evidence" value="ECO:0007669"/>
    <property type="project" value="InterPro"/>
</dbReference>
<feature type="transmembrane region" description="Helical" evidence="1">
    <location>
        <begin position="51"/>
        <end position="78"/>
    </location>
</feature>
<dbReference type="PROSITE" id="PS50930">
    <property type="entry name" value="HTH_LYTTR"/>
    <property type="match status" value="1"/>
</dbReference>
<evidence type="ECO:0000259" key="2">
    <source>
        <dbReference type="PROSITE" id="PS50930"/>
    </source>
</evidence>
<reference evidence="3 4" key="1">
    <citation type="submission" date="2020-01" db="EMBL/GenBank/DDBJ databases">
        <authorList>
            <person name="Kim M.K."/>
        </authorList>
    </citation>
    <scope>NUCLEOTIDE SEQUENCE [LARGE SCALE GENOMIC DNA]</scope>
    <source>
        <strain evidence="3 4">172606-1</strain>
    </source>
</reference>
<dbReference type="Pfam" id="PF04397">
    <property type="entry name" value="LytTR"/>
    <property type="match status" value="1"/>
</dbReference>
<gene>
    <name evidence="3" type="ORF">GXP67_26130</name>
</gene>
<evidence type="ECO:0000313" key="3">
    <source>
        <dbReference type="EMBL" id="QHT69878.1"/>
    </source>
</evidence>
<keyword evidence="1" id="KW-0472">Membrane</keyword>
<dbReference type="RefSeq" id="WP_162445861.1">
    <property type="nucleotide sequence ID" value="NZ_CP048222.1"/>
</dbReference>
<dbReference type="InterPro" id="IPR007492">
    <property type="entry name" value="LytTR_DNA-bd_dom"/>
</dbReference>
<dbReference type="AlphaFoldDB" id="A0A6C0GPB1"/>
<accession>A0A6C0GPB1</accession>
<dbReference type="Gene3D" id="2.40.50.1020">
    <property type="entry name" value="LytTr DNA-binding domain"/>
    <property type="match status" value="1"/>
</dbReference>
<evidence type="ECO:0000256" key="1">
    <source>
        <dbReference type="SAM" id="Phobius"/>
    </source>
</evidence>
<feature type="transmembrane region" description="Helical" evidence="1">
    <location>
        <begin position="20"/>
        <end position="39"/>
    </location>
</feature>
<dbReference type="GO" id="GO:0000156">
    <property type="term" value="F:phosphorelay response regulator activity"/>
    <property type="evidence" value="ECO:0007669"/>
    <property type="project" value="InterPro"/>
</dbReference>
<dbReference type="KEGG" id="rhoz:GXP67_26130"/>
<dbReference type="Proteomes" id="UP000480178">
    <property type="component" value="Chromosome"/>
</dbReference>
<dbReference type="PANTHER" id="PTHR37299">
    <property type="entry name" value="TRANSCRIPTIONAL REGULATOR-RELATED"/>
    <property type="match status" value="1"/>
</dbReference>
<sequence length="251" mass="28939">MTQDFLRANLYHTGYYFSESFMFSSFWWIFVPLLIAQYYAVKYTHAKPSVLLIVVIVLPLITHIFAFPLLVWVLSSIFYYHTFAIQQTLTYTLSEHSYLLVFFYSIPVWMCLFLSKTVQPADKIPLSEPTNAANSFIETILVSEGSKKCCIAVADILYFSANPPYINIHLQEKKYLQNETLKSIATQLNSGQFIRIHKSTIVNIKLVASYTSRLNGDYDLTMKNGDTLRVSRNFAASFKQKFQKSHQLTAK</sequence>
<keyword evidence="1" id="KW-0812">Transmembrane</keyword>
<dbReference type="PANTHER" id="PTHR37299:SF1">
    <property type="entry name" value="STAGE 0 SPORULATION PROTEIN A HOMOLOG"/>
    <property type="match status" value="1"/>
</dbReference>
<keyword evidence="1" id="KW-1133">Transmembrane helix</keyword>
<dbReference type="InterPro" id="IPR046947">
    <property type="entry name" value="LytR-like"/>
</dbReference>
<dbReference type="SMART" id="SM00850">
    <property type="entry name" value="LytTR"/>
    <property type="match status" value="1"/>
</dbReference>